<comment type="caution">
    <text evidence="1">The sequence shown here is derived from an EMBL/GenBank/DDBJ whole genome shotgun (WGS) entry which is preliminary data.</text>
</comment>
<dbReference type="EMBL" id="WNCR01000010">
    <property type="protein sequence ID" value="MTU30696.1"/>
    <property type="molecule type" value="Genomic_DNA"/>
</dbReference>
<dbReference type="Proteomes" id="UP000437446">
    <property type="component" value="Unassembled WGS sequence"/>
</dbReference>
<organism evidence="1 2">
    <name type="scientific">Parabacteroides merdae</name>
    <dbReference type="NCBI Taxonomy" id="46503"/>
    <lineage>
        <taxon>Bacteria</taxon>
        <taxon>Pseudomonadati</taxon>
        <taxon>Bacteroidota</taxon>
        <taxon>Bacteroidia</taxon>
        <taxon>Bacteroidales</taxon>
        <taxon>Tannerellaceae</taxon>
        <taxon>Parabacteroides</taxon>
    </lineage>
</organism>
<protein>
    <submittedName>
        <fullName evidence="1">Helix-turn-helix domain-containing protein</fullName>
    </submittedName>
</protein>
<sequence length="121" mass="14098">MNEKVTFDTLPSAIIELTEKVDLLISMFSTKIEKREEIPKYMNTETALEYLRKTGFSMSKSKLYKLTASNSIPVYKEGNSLFFTQQELDKWCEEKIQKNTQRDDAFKSITKNPLNRGCKKL</sequence>
<gene>
    <name evidence="1" type="ORF">GMD66_16045</name>
</gene>
<dbReference type="RefSeq" id="WP_129943891.1">
    <property type="nucleotide sequence ID" value="NZ_RCYQ01000013.1"/>
</dbReference>
<evidence type="ECO:0000313" key="2">
    <source>
        <dbReference type="Proteomes" id="UP000437446"/>
    </source>
</evidence>
<proteinExistence type="predicted"/>
<evidence type="ECO:0000313" key="1">
    <source>
        <dbReference type="EMBL" id="MTU30696.1"/>
    </source>
</evidence>
<reference evidence="1 2" key="1">
    <citation type="journal article" date="2019" name="Nat. Med.">
        <title>A library of human gut bacterial isolates paired with longitudinal multiomics data enables mechanistic microbiome research.</title>
        <authorList>
            <person name="Poyet M."/>
            <person name="Groussin M."/>
            <person name="Gibbons S.M."/>
            <person name="Avila-Pacheco J."/>
            <person name="Jiang X."/>
            <person name="Kearney S.M."/>
            <person name="Perrotta A.R."/>
            <person name="Berdy B."/>
            <person name="Zhao S."/>
            <person name="Lieberman T.D."/>
            <person name="Swanson P.K."/>
            <person name="Smith M."/>
            <person name="Roesemann S."/>
            <person name="Alexander J.E."/>
            <person name="Rich S.A."/>
            <person name="Livny J."/>
            <person name="Vlamakis H."/>
            <person name="Clish C."/>
            <person name="Bullock K."/>
            <person name="Deik A."/>
            <person name="Scott J."/>
            <person name="Pierce K.A."/>
            <person name="Xavier R.J."/>
            <person name="Alm E.J."/>
        </authorList>
    </citation>
    <scope>NUCLEOTIDE SEQUENCE [LARGE SCALE GENOMIC DNA]</scope>
    <source>
        <strain evidence="1 2">BIOML-A25</strain>
    </source>
</reference>
<accession>A0A7K1HHV6</accession>
<name>A0A7K1HHV6_9BACT</name>
<dbReference type="AlphaFoldDB" id="A0A7K1HHV6"/>